<keyword evidence="4" id="KW-1185">Reference proteome</keyword>
<feature type="transmembrane region" description="Helical" evidence="2">
    <location>
        <begin position="177"/>
        <end position="200"/>
    </location>
</feature>
<feature type="transmembrane region" description="Helical" evidence="2">
    <location>
        <begin position="220"/>
        <end position="244"/>
    </location>
</feature>
<sequence length="484" mass="54664">MQFSNNTAPIWGPLTLMYRTVEPSRIPEGPPAIPVALLDQWASETFYKQYDPSIDPLFRMTAEEELGPWNEVFLAPGFIAYQWLYFVLILLLLLYTWARVIRLSMLKKLPGIHRMCTFLVASIYSVLLLVYLAMTPFSFGGKLLEIVVSVMSVVAFDLILFYWTIRGERMFSYYILVAFRILLAVHIVALVICAVFPLMLNLTWQLEEPSTATMVVIRYLIPNLSLVSMIVYASFALWFGWCAYRVKKHSKACYRFTQLSVFSALAAITYIITITQNYHTNSTGSRAVTQPLDVHVIFYVLDHTIFLVRSLICLCILGLRWPRYTKHTGPRLVLTGAQTAYDESDTGEHSWSTRFWQQIMAYFGPQSSPNTAVATANSQGRPPGQHVPKDEHGASSANNQHRTATGTQEVTTLHVDQLGETMYIESIPNLAHRSDRAADAPPPLQRRPDVTITEEATTTIQVLPATITHLGTIDDPSTADYGRH</sequence>
<dbReference type="OrthoDB" id="5593560at2759"/>
<evidence type="ECO:0000313" key="3">
    <source>
        <dbReference type="EMBL" id="RKP24184.1"/>
    </source>
</evidence>
<gene>
    <name evidence="3" type="ORF">SYNPS1DRAFT_23726</name>
</gene>
<organism evidence="3 4">
    <name type="scientific">Syncephalis pseudoplumigaleata</name>
    <dbReference type="NCBI Taxonomy" id="1712513"/>
    <lineage>
        <taxon>Eukaryota</taxon>
        <taxon>Fungi</taxon>
        <taxon>Fungi incertae sedis</taxon>
        <taxon>Zoopagomycota</taxon>
        <taxon>Zoopagomycotina</taxon>
        <taxon>Zoopagomycetes</taxon>
        <taxon>Zoopagales</taxon>
        <taxon>Piptocephalidaceae</taxon>
        <taxon>Syncephalis</taxon>
    </lineage>
</organism>
<feature type="transmembrane region" description="Helical" evidence="2">
    <location>
        <begin position="256"/>
        <end position="276"/>
    </location>
</feature>
<protein>
    <submittedName>
        <fullName evidence="3">Uncharacterized protein</fullName>
    </submittedName>
</protein>
<dbReference type="Proteomes" id="UP000278143">
    <property type="component" value="Unassembled WGS sequence"/>
</dbReference>
<feature type="transmembrane region" description="Helical" evidence="2">
    <location>
        <begin position="73"/>
        <end position="95"/>
    </location>
</feature>
<name>A0A4P9YW94_9FUNG</name>
<keyword evidence="2" id="KW-0812">Transmembrane</keyword>
<feature type="transmembrane region" description="Helical" evidence="2">
    <location>
        <begin position="146"/>
        <end position="165"/>
    </location>
</feature>
<dbReference type="AlphaFoldDB" id="A0A4P9YW94"/>
<feature type="transmembrane region" description="Helical" evidence="2">
    <location>
        <begin position="116"/>
        <end position="134"/>
    </location>
</feature>
<reference evidence="4" key="1">
    <citation type="journal article" date="2018" name="Nat. Microbiol.">
        <title>Leveraging single-cell genomics to expand the fungal tree of life.</title>
        <authorList>
            <person name="Ahrendt S.R."/>
            <person name="Quandt C.A."/>
            <person name="Ciobanu D."/>
            <person name="Clum A."/>
            <person name="Salamov A."/>
            <person name="Andreopoulos B."/>
            <person name="Cheng J.F."/>
            <person name="Woyke T."/>
            <person name="Pelin A."/>
            <person name="Henrissat B."/>
            <person name="Reynolds N.K."/>
            <person name="Benny G.L."/>
            <person name="Smith M.E."/>
            <person name="James T.Y."/>
            <person name="Grigoriev I.V."/>
        </authorList>
    </citation>
    <scope>NUCLEOTIDE SEQUENCE [LARGE SCALE GENOMIC DNA]</scope>
    <source>
        <strain evidence="4">Benny S71-1</strain>
    </source>
</reference>
<evidence type="ECO:0000256" key="2">
    <source>
        <dbReference type="SAM" id="Phobius"/>
    </source>
</evidence>
<accession>A0A4P9YW94</accession>
<feature type="transmembrane region" description="Helical" evidence="2">
    <location>
        <begin position="296"/>
        <end position="319"/>
    </location>
</feature>
<feature type="region of interest" description="Disordered" evidence="1">
    <location>
        <begin position="368"/>
        <end position="410"/>
    </location>
</feature>
<proteinExistence type="predicted"/>
<feature type="compositionally biased region" description="Polar residues" evidence="1">
    <location>
        <begin position="395"/>
        <end position="410"/>
    </location>
</feature>
<dbReference type="EMBL" id="KZ990394">
    <property type="protein sequence ID" value="RKP24184.1"/>
    <property type="molecule type" value="Genomic_DNA"/>
</dbReference>
<evidence type="ECO:0000313" key="4">
    <source>
        <dbReference type="Proteomes" id="UP000278143"/>
    </source>
</evidence>
<evidence type="ECO:0000256" key="1">
    <source>
        <dbReference type="SAM" id="MobiDB-lite"/>
    </source>
</evidence>
<keyword evidence="2" id="KW-0472">Membrane</keyword>
<feature type="compositionally biased region" description="Polar residues" evidence="1">
    <location>
        <begin position="368"/>
        <end position="380"/>
    </location>
</feature>
<keyword evidence="2" id="KW-1133">Transmembrane helix</keyword>